<evidence type="ECO:0000313" key="9">
    <source>
        <dbReference type="Proteomes" id="UP000243706"/>
    </source>
</evidence>
<evidence type="ECO:0000256" key="5">
    <source>
        <dbReference type="ARBA" id="ARBA00022944"/>
    </source>
</evidence>
<dbReference type="GO" id="GO:0005886">
    <property type="term" value="C:plasma membrane"/>
    <property type="evidence" value="ECO:0007669"/>
    <property type="project" value="UniProtKB-SubCell"/>
</dbReference>
<gene>
    <name evidence="8" type="primary">tagB</name>
    <name evidence="7" type="ORF">GCM10007183_06520</name>
    <name evidence="8" type="ORF">SAMEA4412661_00302</name>
</gene>
<dbReference type="Proteomes" id="UP000243706">
    <property type="component" value="Chromosome 1"/>
</dbReference>
<proteinExistence type="inferred from homology"/>
<evidence type="ECO:0000256" key="3">
    <source>
        <dbReference type="ARBA" id="ARBA00022475"/>
    </source>
</evidence>
<dbReference type="InterPro" id="IPR051612">
    <property type="entry name" value="Teichoic_Acid_Biosynth"/>
</dbReference>
<protein>
    <submittedName>
        <fullName evidence="8">Teichoic acid biosynthesis protein B</fullName>
        <ecNumber evidence="8">2.7.8.12</ecNumber>
    </submittedName>
</protein>
<keyword evidence="3" id="KW-1003">Cell membrane</keyword>
<evidence type="ECO:0000256" key="4">
    <source>
        <dbReference type="ARBA" id="ARBA00022679"/>
    </source>
</evidence>
<dbReference type="OrthoDB" id="9811865at2"/>
<reference evidence="7" key="4">
    <citation type="submission" date="2024-05" db="EMBL/GenBank/DDBJ databases">
        <authorList>
            <person name="Sun Q."/>
            <person name="Sedlacek I."/>
        </authorList>
    </citation>
    <scope>NUCLEOTIDE SEQUENCE</scope>
    <source>
        <strain evidence="7">CCM 4175</strain>
    </source>
</reference>
<reference evidence="8 9" key="2">
    <citation type="submission" date="2017-06" db="EMBL/GenBank/DDBJ databases">
        <authorList>
            <consortium name="Pathogen Informatics"/>
        </authorList>
    </citation>
    <scope>NUCLEOTIDE SEQUENCE [LARGE SCALE GENOMIC DNA]</scope>
    <source>
        <strain evidence="8 9">NCTC13833</strain>
    </source>
</reference>
<accession>A0A240BV28</accession>
<dbReference type="GO" id="GO:0019350">
    <property type="term" value="P:teichoic acid biosynthetic process"/>
    <property type="evidence" value="ECO:0007669"/>
    <property type="project" value="UniProtKB-KW"/>
</dbReference>
<evidence type="ECO:0000256" key="2">
    <source>
        <dbReference type="ARBA" id="ARBA00010488"/>
    </source>
</evidence>
<dbReference type="PANTHER" id="PTHR37316">
    <property type="entry name" value="TEICHOIC ACID GLYCEROL-PHOSPHATE PRIMASE"/>
    <property type="match status" value="1"/>
</dbReference>
<sequence>MSQIIIKKLYLILVNVIQCLCSRQRVQDNHVVVMMTFKEDLLPVIEKLSKKGYRVTVFTKASHFEALTHLQNVQIASINRRNLYQQIRSLRSAKVIFIDTYYHLFGALKKQSKQTVIQTWHAAGALKKFGLEDHAVNRDNKREVAQHQAVYDATDKYIVGCPQMTVCFKQSFGAENHQFLNYGIPRLTNYLDVDILEEQHQLKKKLEIQGKVAVYLPTYREEGQLNRVIDQKAFNKALPNYTLLSQYHPAVESPQTEQAITLSTRELLMIADIVITDYSSLAIEASLFGKPAIFYVYDEMAYEQVRGLNRYYYDIPERYKVYHEAELYQRIREENLKPLFEDWHIFNTKESLEKLMTYVDDVIQA</sequence>
<dbReference type="KEGG" id="smus:C7J88_08660"/>
<comment type="similarity">
    <text evidence="2">Belongs to the CDP-glycerol glycerophosphotransferase family.</text>
</comment>
<dbReference type="InterPro" id="IPR007554">
    <property type="entry name" value="Glycerophosphate_synth"/>
</dbReference>
<evidence type="ECO:0000256" key="6">
    <source>
        <dbReference type="ARBA" id="ARBA00023136"/>
    </source>
</evidence>
<dbReference type="Gene3D" id="3.40.50.12580">
    <property type="match status" value="1"/>
</dbReference>
<organism evidence="8 9">
    <name type="scientific">Staphylococcus muscae</name>
    <dbReference type="NCBI Taxonomy" id="1294"/>
    <lineage>
        <taxon>Bacteria</taxon>
        <taxon>Bacillati</taxon>
        <taxon>Bacillota</taxon>
        <taxon>Bacilli</taxon>
        <taxon>Bacillales</taxon>
        <taxon>Staphylococcaceae</taxon>
        <taxon>Staphylococcus</taxon>
    </lineage>
</organism>
<dbReference type="Proteomes" id="UP000652995">
    <property type="component" value="Unassembled WGS sequence"/>
</dbReference>
<reference evidence="10" key="3">
    <citation type="journal article" date="2019" name="Int. J. Syst. Evol. Microbiol.">
        <title>The Global Catalogue of Microorganisms (GCM) 10K type strain sequencing project: providing services to taxonomists for standard genome sequencing and annotation.</title>
        <authorList>
            <consortium name="The Broad Institute Genomics Platform"/>
            <consortium name="The Broad Institute Genome Sequencing Center for Infectious Disease"/>
            <person name="Wu L."/>
            <person name="Ma J."/>
        </authorList>
    </citation>
    <scope>NUCLEOTIDE SEQUENCE [LARGE SCALE GENOMIC DNA]</scope>
    <source>
        <strain evidence="10">CCM 4175</strain>
    </source>
</reference>
<dbReference type="EMBL" id="LT906464">
    <property type="protein sequence ID" value="SNV99574.1"/>
    <property type="molecule type" value="Genomic_DNA"/>
</dbReference>
<name>A0A240BV28_9STAP</name>
<dbReference type="InterPro" id="IPR043149">
    <property type="entry name" value="TagF_N"/>
</dbReference>
<dbReference type="Pfam" id="PF04464">
    <property type="entry name" value="Glyphos_transf"/>
    <property type="match status" value="1"/>
</dbReference>
<evidence type="ECO:0000256" key="1">
    <source>
        <dbReference type="ARBA" id="ARBA00004202"/>
    </source>
</evidence>
<dbReference type="PANTHER" id="PTHR37316:SF1">
    <property type="entry name" value="TEICHOIC ACID GLYCEROL-PHOSPHATE PRIMASE"/>
    <property type="match status" value="1"/>
</dbReference>
<dbReference type="RefSeq" id="WP_095115402.1">
    <property type="nucleotide sequence ID" value="NZ_BMCB01000003.1"/>
</dbReference>
<dbReference type="Gene3D" id="3.40.50.11820">
    <property type="match status" value="1"/>
</dbReference>
<keyword evidence="6" id="KW-0472">Membrane</keyword>
<keyword evidence="5" id="KW-0777">Teichoic acid biosynthesis</keyword>
<dbReference type="InterPro" id="IPR043148">
    <property type="entry name" value="TagF_C"/>
</dbReference>
<evidence type="ECO:0000313" key="7">
    <source>
        <dbReference type="EMBL" id="GGA85026.1"/>
    </source>
</evidence>
<dbReference type="AlphaFoldDB" id="A0A240BV28"/>
<comment type="subcellular location">
    <subcellularLocation>
        <location evidence="1">Cell membrane</location>
        <topology evidence="1">Peripheral membrane protein</topology>
    </subcellularLocation>
</comment>
<dbReference type="NCBIfam" id="NF041711">
    <property type="entry name" value="TagprimaseTarB"/>
    <property type="match status" value="1"/>
</dbReference>
<dbReference type="GO" id="GO:0047355">
    <property type="term" value="F:CDP-glycerol glycerophosphotransferase activity"/>
    <property type="evidence" value="ECO:0007669"/>
    <property type="project" value="UniProtKB-EC"/>
</dbReference>
<dbReference type="EC" id="2.7.8.12" evidence="8"/>
<dbReference type="SUPFAM" id="SSF53756">
    <property type="entry name" value="UDP-Glycosyltransferase/glycogen phosphorylase"/>
    <property type="match status" value="1"/>
</dbReference>
<dbReference type="InterPro" id="IPR049698">
    <property type="entry name" value="TarB"/>
</dbReference>
<evidence type="ECO:0000313" key="10">
    <source>
        <dbReference type="Proteomes" id="UP000652995"/>
    </source>
</evidence>
<dbReference type="EMBL" id="BMCB01000003">
    <property type="protein sequence ID" value="GGA85026.1"/>
    <property type="molecule type" value="Genomic_DNA"/>
</dbReference>
<reference evidence="7" key="1">
    <citation type="journal article" date="2014" name="Int. J. Syst. Evol. Microbiol.">
        <title>Complete genome of a new Firmicutes species belonging to the dominant human colonic microbiota ('Ruminococcus bicirculans') reveals two chromosomes and a selective capacity to utilize plant glucans.</title>
        <authorList>
            <consortium name="NISC Comparative Sequencing Program"/>
            <person name="Wegmann U."/>
            <person name="Louis P."/>
            <person name="Goesmann A."/>
            <person name="Henrissat B."/>
            <person name="Duncan S.H."/>
            <person name="Flint H.J."/>
        </authorList>
    </citation>
    <scope>NUCLEOTIDE SEQUENCE</scope>
    <source>
        <strain evidence="7">CCM 4175</strain>
    </source>
</reference>
<keyword evidence="10" id="KW-1185">Reference proteome</keyword>
<keyword evidence="4 8" id="KW-0808">Transferase</keyword>
<evidence type="ECO:0000313" key="8">
    <source>
        <dbReference type="EMBL" id="SNV99574.1"/>
    </source>
</evidence>